<dbReference type="GeneID" id="55814421"/>
<accession>A0A6M3A3G0</accession>
<keyword evidence="2" id="KW-1185">Reference proteome</keyword>
<evidence type="ECO:0000313" key="1">
    <source>
        <dbReference type="EMBL" id="QGF21286.1"/>
    </source>
</evidence>
<name>A0A6M3A3G0_9CAUD</name>
<dbReference type="Proteomes" id="UP000500880">
    <property type="component" value="Segment"/>
</dbReference>
<reference evidence="1 2" key="1">
    <citation type="submission" date="2019-10" db="EMBL/GenBank/DDBJ databases">
        <title>Complete genomic sequence of the Vibrio alginolyticus prophage vB_ ValM-yong1.</title>
        <authorList>
            <person name="Li D."/>
            <person name="Qin W."/>
            <person name="Tong Y."/>
            <person name="Lin W."/>
            <person name="Xu L."/>
        </authorList>
    </citation>
    <scope>NUCLEOTIDE SEQUENCE [LARGE SCALE GENOMIC DNA]</scope>
</reference>
<sequence length="142" mass="15630">MRSDYIYELDGHKGQSAIAKAFGVPLGTLKSRLRNGKTIREAVHFVDGRENNCGVATHEWKGIKGVNNIAKAIGTTHTTIYKHLTAGCTIDEAVAKVQKSHKRAEQVRKLRAKSTAKPIEQVGIKKPTEVPELWRLALDFGG</sequence>
<protein>
    <submittedName>
        <fullName evidence="1">Transposase</fullName>
    </submittedName>
</protein>
<dbReference type="RefSeq" id="YP_009885048.1">
    <property type="nucleotide sequence ID" value="NC_049477.1"/>
</dbReference>
<proteinExistence type="predicted"/>
<dbReference type="EMBL" id="MN563793">
    <property type="protein sequence ID" value="QGF21286.1"/>
    <property type="molecule type" value="Genomic_DNA"/>
</dbReference>
<organism evidence="1 2">
    <name type="scientific">Vibrio phage vB_ValM-yong1</name>
    <dbReference type="NCBI Taxonomy" id="2660715"/>
    <lineage>
        <taxon>Viruses</taxon>
        <taxon>Duplodnaviria</taxon>
        <taxon>Heunggongvirae</taxon>
        <taxon>Uroviricota</taxon>
        <taxon>Caudoviricetes</taxon>
        <taxon>Peduoviridae</taxon>
        <taxon>Yongunavirus</taxon>
        <taxon>Yongunavirus yong1</taxon>
    </lineage>
</organism>
<dbReference type="KEGG" id="vg:55814421"/>
<evidence type="ECO:0000313" key="2">
    <source>
        <dbReference type="Proteomes" id="UP000500880"/>
    </source>
</evidence>